<organism evidence="6">
    <name type="scientific">Granulicella tundricola (strain ATCC BAA-1859 / DSM 23138 / MP5ACTX9)</name>
    <dbReference type="NCBI Taxonomy" id="1198114"/>
    <lineage>
        <taxon>Bacteria</taxon>
        <taxon>Pseudomonadati</taxon>
        <taxon>Acidobacteriota</taxon>
        <taxon>Terriglobia</taxon>
        <taxon>Terriglobales</taxon>
        <taxon>Acidobacteriaceae</taxon>
        <taxon>Granulicella</taxon>
    </lineage>
</organism>
<dbReference type="HOGENOM" id="CLU_081974_4_0_0"/>
<evidence type="ECO:0000256" key="1">
    <source>
        <dbReference type="ARBA" id="ARBA00001554"/>
    </source>
</evidence>
<dbReference type="CDD" id="cd00488">
    <property type="entry name" value="PCD_DCoH"/>
    <property type="match status" value="1"/>
</dbReference>
<keyword evidence="3 4" id="KW-0456">Lyase</keyword>
<name>E8X2H0_GRATM</name>
<gene>
    <name evidence="5" type="ordered locus">AciX9_2150</name>
</gene>
<dbReference type="InterPro" id="IPR001533">
    <property type="entry name" value="Pterin_deHydtase"/>
</dbReference>
<dbReference type="HAMAP" id="MF_00434">
    <property type="entry name" value="Pterin_4_alpha"/>
    <property type="match status" value="1"/>
</dbReference>
<dbReference type="GO" id="GO:0008124">
    <property type="term" value="F:4-alpha-hydroxytetrahydrobiopterin dehydratase activity"/>
    <property type="evidence" value="ECO:0007669"/>
    <property type="project" value="UniProtKB-UniRule"/>
</dbReference>
<sequence>MAVLSKAELDELLEKQQGWELQDGKLVREWRFRDFVEAMKFVDFVAEVAEEAGHHPDIDIRYNKVKLGLVTHDEGGISSKDADMAARLGARFDI</sequence>
<evidence type="ECO:0000313" key="6">
    <source>
        <dbReference type="Proteomes" id="UP000000343"/>
    </source>
</evidence>
<dbReference type="eggNOG" id="COG2154">
    <property type="taxonomic scope" value="Bacteria"/>
</dbReference>
<dbReference type="PANTHER" id="PTHR12599">
    <property type="entry name" value="PTERIN-4-ALPHA-CARBINOLAMINE DEHYDRATASE"/>
    <property type="match status" value="1"/>
</dbReference>
<comment type="catalytic activity">
    <reaction evidence="1 4">
        <text>(4aS,6R)-4a-hydroxy-L-erythro-5,6,7,8-tetrahydrobiopterin = (6R)-L-erythro-6,7-dihydrobiopterin + H2O</text>
        <dbReference type="Rhea" id="RHEA:11920"/>
        <dbReference type="ChEBI" id="CHEBI:15377"/>
        <dbReference type="ChEBI" id="CHEBI:15642"/>
        <dbReference type="ChEBI" id="CHEBI:43120"/>
        <dbReference type="EC" id="4.2.1.96"/>
    </reaction>
</comment>
<reference evidence="6" key="1">
    <citation type="submission" date="2011-01" db="EMBL/GenBank/DDBJ databases">
        <title>Complete sequence of chromosome of Acidobacterium sp. MP5ACTX9.</title>
        <authorList>
            <consortium name="US DOE Joint Genome Institute"/>
            <person name="Lucas S."/>
            <person name="Copeland A."/>
            <person name="Lapidus A."/>
            <person name="Cheng J.-F."/>
            <person name="Goodwin L."/>
            <person name="Pitluck S."/>
            <person name="Teshima H."/>
            <person name="Detter J.C."/>
            <person name="Han C."/>
            <person name="Tapia R."/>
            <person name="Land M."/>
            <person name="Hauser L."/>
            <person name="Kyrpides N."/>
            <person name="Ivanova N."/>
            <person name="Ovchinnikova G."/>
            <person name="Pagani I."/>
            <person name="Rawat S.R."/>
            <person name="Mannisto M."/>
            <person name="Haggblom M.M."/>
            <person name="Woyke T."/>
        </authorList>
    </citation>
    <scope>NUCLEOTIDE SEQUENCE [LARGE SCALE GENOMIC DNA]</scope>
    <source>
        <strain evidence="6">MP5ACTX9</strain>
    </source>
</reference>
<dbReference type="InterPro" id="IPR036428">
    <property type="entry name" value="PCD_sf"/>
</dbReference>
<dbReference type="GO" id="GO:0006729">
    <property type="term" value="P:tetrahydrobiopterin biosynthetic process"/>
    <property type="evidence" value="ECO:0007669"/>
    <property type="project" value="InterPro"/>
</dbReference>
<comment type="similarity">
    <text evidence="2 4">Belongs to the pterin-4-alpha-carbinolamine dehydratase family.</text>
</comment>
<accession>E8X2H0</accession>
<dbReference type="Gene3D" id="3.30.1360.20">
    <property type="entry name" value="Transcriptional coactivator/pterin dehydratase"/>
    <property type="match status" value="1"/>
</dbReference>
<dbReference type="Proteomes" id="UP000000343">
    <property type="component" value="Chromosome"/>
</dbReference>
<dbReference type="AlphaFoldDB" id="E8X2H0"/>
<dbReference type="PANTHER" id="PTHR12599:SF0">
    <property type="entry name" value="PTERIN-4-ALPHA-CARBINOLAMINE DEHYDRATASE"/>
    <property type="match status" value="1"/>
</dbReference>
<evidence type="ECO:0000256" key="4">
    <source>
        <dbReference type="HAMAP-Rule" id="MF_00434"/>
    </source>
</evidence>
<dbReference type="EMBL" id="CP002480">
    <property type="protein sequence ID" value="ADW69194.1"/>
    <property type="molecule type" value="Genomic_DNA"/>
</dbReference>
<dbReference type="SUPFAM" id="SSF55248">
    <property type="entry name" value="PCD-like"/>
    <property type="match status" value="1"/>
</dbReference>
<evidence type="ECO:0000313" key="5">
    <source>
        <dbReference type="EMBL" id="ADW69194.1"/>
    </source>
</evidence>
<keyword evidence="6" id="KW-1185">Reference proteome</keyword>
<dbReference type="RefSeq" id="WP_013580510.1">
    <property type="nucleotide sequence ID" value="NC_015064.1"/>
</dbReference>
<dbReference type="OrthoDB" id="9800108at2"/>
<dbReference type="STRING" id="1198114.AciX9_2150"/>
<evidence type="ECO:0000256" key="2">
    <source>
        <dbReference type="ARBA" id="ARBA00006472"/>
    </source>
</evidence>
<proteinExistence type="inferred from homology"/>
<protein>
    <recommendedName>
        <fullName evidence="4">Putative pterin-4-alpha-carbinolamine dehydratase</fullName>
        <shortName evidence="4">PHS</shortName>
        <ecNumber evidence="4">4.2.1.96</ecNumber>
    </recommendedName>
    <alternativeName>
        <fullName evidence="4">4-alpha-hydroxy-tetrahydropterin dehydratase</fullName>
    </alternativeName>
    <alternativeName>
        <fullName evidence="4">Pterin carbinolamine dehydratase</fullName>
        <shortName evidence="4">PCD</shortName>
    </alternativeName>
</protein>
<dbReference type="NCBIfam" id="NF002017">
    <property type="entry name" value="PRK00823.1-2"/>
    <property type="match status" value="1"/>
</dbReference>
<dbReference type="EC" id="4.2.1.96" evidence="4"/>
<evidence type="ECO:0000256" key="3">
    <source>
        <dbReference type="ARBA" id="ARBA00023239"/>
    </source>
</evidence>
<dbReference type="KEGG" id="acm:AciX9_2150"/>
<dbReference type="Pfam" id="PF01329">
    <property type="entry name" value="Pterin_4a"/>
    <property type="match status" value="1"/>
</dbReference>
<dbReference type="PaxDb" id="1198114-AciX9_2150"/>